<gene>
    <name evidence="1" type="ORF">NCTC9177_07498</name>
</gene>
<dbReference type="GO" id="GO:0016787">
    <property type="term" value="F:hydrolase activity"/>
    <property type="evidence" value="ECO:0007669"/>
    <property type="project" value="UniProtKB-KW"/>
</dbReference>
<proteinExistence type="predicted"/>
<name>A0A7H4N4F7_KLEVA</name>
<protein>
    <submittedName>
        <fullName evidence="1">Allantoate amidohydrolase</fullName>
    </submittedName>
</protein>
<dbReference type="Proteomes" id="UP000254545">
    <property type="component" value="Unassembled WGS sequence"/>
</dbReference>
<dbReference type="EMBL" id="UGKR01000004">
    <property type="protein sequence ID" value="STV77996.1"/>
    <property type="molecule type" value="Genomic_DNA"/>
</dbReference>
<keyword evidence="1" id="KW-0378">Hydrolase</keyword>
<comment type="caution">
    <text evidence="1">The sequence shown here is derived from an EMBL/GenBank/DDBJ whole genome shotgun (WGS) entry which is preliminary data.</text>
</comment>
<reference evidence="1 2" key="1">
    <citation type="submission" date="2018-06" db="EMBL/GenBank/DDBJ databases">
        <authorList>
            <consortium name="Pathogen Informatics"/>
            <person name="Doyle S."/>
        </authorList>
    </citation>
    <scope>NUCLEOTIDE SEQUENCE [LARGE SCALE GENOMIC DNA]</scope>
    <source>
        <strain evidence="1 2">NCTC9177</strain>
    </source>
</reference>
<evidence type="ECO:0000313" key="2">
    <source>
        <dbReference type="Proteomes" id="UP000254545"/>
    </source>
</evidence>
<sequence length="37" mass="4301">MVFVRNQNGSHNPHEAMEMDDFLLGVGVIQQTLEEWK</sequence>
<dbReference type="AlphaFoldDB" id="A0A7H4N4F7"/>
<evidence type="ECO:0000313" key="1">
    <source>
        <dbReference type="EMBL" id="STV77996.1"/>
    </source>
</evidence>
<accession>A0A7H4N4F7</accession>
<organism evidence="1 2">
    <name type="scientific">Klebsiella variicola</name>
    <dbReference type="NCBI Taxonomy" id="244366"/>
    <lineage>
        <taxon>Bacteria</taxon>
        <taxon>Pseudomonadati</taxon>
        <taxon>Pseudomonadota</taxon>
        <taxon>Gammaproteobacteria</taxon>
        <taxon>Enterobacterales</taxon>
        <taxon>Enterobacteriaceae</taxon>
        <taxon>Klebsiella/Raoultella group</taxon>
        <taxon>Klebsiella</taxon>
        <taxon>Klebsiella pneumoniae complex</taxon>
    </lineage>
</organism>
<dbReference type="Gene3D" id="3.40.630.10">
    <property type="entry name" value="Zn peptidases"/>
    <property type="match status" value="1"/>
</dbReference>